<accession>A0A0B4CP53</accession>
<sequence length="186" mass="18744">MARRVGAASSAALAVSLGLACGASAAAGSGGQGALVAADASDDMHGRWGWPISRPLITVAYRAPAHAYGPGHRGIDLSSDVGADVRAPDDGIVAFAGVVVDRPLITIDHGDGLVSTMEPVHAGVPVGARVQRGEWVGTVGLGGHTTPGDLHLGARRDDVYLNPLRLLGGLPRAVLLPCCEVGQDPG</sequence>
<dbReference type="Proteomes" id="UP000031202">
    <property type="component" value="Unassembled WGS sequence"/>
</dbReference>
<feature type="chain" id="PRO_5002100550" evidence="2">
    <location>
        <begin position="26"/>
        <end position="186"/>
    </location>
</feature>
<evidence type="ECO:0000256" key="2">
    <source>
        <dbReference type="SAM" id="SignalP"/>
    </source>
</evidence>
<evidence type="ECO:0000313" key="4">
    <source>
        <dbReference type="EMBL" id="KIC56181.1"/>
    </source>
</evidence>
<feature type="domain" description="M23ase beta-sheet core" evidence="3">
    <location>
        <begin position="71"/>
        <end position="163"/>
    </location>
</feature>
<comment type="caution">
    <text evidence="4">The sequence shown here is derived from an EMBL/GenBank/DDBJ whole genome shotgun (WGS) entry which is preliminary data.</text>
</comment>
<evidence type="ECO:0000256" key="1">
    <source>
        <dbReference type="ARBA" id="ARBA00022729"/>
    </source>
</evidence>
<dbReference type="InterPro" id="IPR016047">
    <property type="entry name" value="M23ase_b-sheet_dom"/>
</dbReference>
<proteinExistence type="predicted"/>
<gene>
    <name evidence="4" type="ORF">RM52_13535</name>
</gene>
<dbReference type="PROSITE" id="PS51257">
    <property type="entry name" value="PROKAR_LIPOPROTEIN"/>
    <property type="match status" value="1"/>
</dbReference>
<keyword evidence="1 2" id="KW-0732">Signal</keyword>
<dbReference type="AlphaFoldDB" id="A0A0B4CP53"/>
<dbReference type="InterPro" id="IPR011055">
    <property type="entry name" value="Dup_hybrid_motif"/>
</dbReference>
<evidence type="ECO:0000313" key="5">
    <source>
        <dbReference type="Proteomes" id="UP000031202"/>
    </source>
</evidence>
<name>A0A0B4CP53_9MICO</name>
<dbReference type="EMBL" id="JWSZ01000020">
    <property type="protein sequence ID" value="KIC56181.1"/>
    <property type="molecule type" value="Genomic_DNA"/>
</dbReference>
<dbReference type="Pfam" id="PF01551">
    <property type="entry name" value="Peptidase_M23"/>
    <property type="match status" value="1"/>
</dbReference>
<feature type="signal peptide" evidence="2">
    <location>
        <begin position="1"/>
        <end position="25"/>
    </location>
</feature>
<dbReference type="SUPFAM" id="SSF51261">
    <property type="entry name" value="Duplicated hybrid motif"/>
    <property type="match status" value="1"/>
</dbReference>
<dbReference type="Gene3D" id="2.70.70.10">
    <property type="entry name" value="Glucose Permease (Domain IIA)"/>
    <property type="match status" value="1"/>
</dbReference>
<reference evidence="4 5" key="1">
    <citation type="submission" date="2014-12" db="EMBL/GenBank/DDBJ databases">
        <title>Genome sequencing of Microbacterium hominis TPW29.</title>
        <authorList>
            <person name="Tan P.W."/>
            <person name="Chan K.-G."/>
        </authorList>
    </citation>
    <scope>NUCLEOTIDE SEQUENCE [LARGE SCALE GENOMIC DNA]</scope>
    <source>
        <strain evidence="4 5">TPW29</strain>
    </source>
</reference>
<organism evidence="4 5">
    <name type="scientific">Microbacterium hominis</name>
    <dbReference type="NCBI Taxonomy" id="162426"/>
    <lineage>
        <taxon>Bacteria</taxon>
        <taxon>Bacillati</taxon>
        <taxon>Actinomycetota</taxon>
        <taxon>Actinomycetes</taxon>
        <taxon>Micrococcales</taxon>
        <taxon>Microbacteriaceae</taxon>
        <taxon>Microbacterium</taxon>
    </lineage>
</organism>
<dbReference type="PANTHER" id="PTHR21666:SF289">
    <property type="entry name" value="L-ALA--D-GLU ENDOPEPTIDASE"/>
    <property type="match status" value="1"/>
</dbReference>
<dbReference type="InterPro" id="IPR050570">
    <property type="entry name" value="Cell_wall_metabolism_enzyme"/>
</dbReference>
<dbReference type="GO" id="GO:0004222">
    <property type="term" value="F:metalloendopeptidase activity"/>
    <property type="evidence" value="ECO:0007669"/>
    <property type="project" value="TreeGrafter"/>
</dbReference>
<protein>
    <submittedName>
        <fullName evidence="4">Peptidase M23</fullName>
    </submittedName>
</protein>
<dbReference type="PANTHER" id="PTHR21666">
    <property type="entry name" value="PEPTIDASE-RELATED"/>
    <property type="match status" value="1"/>
</dbReference>
<dbReference type="CDD" id="cd12797">
    <property type="entry name" value="M23_peptidase"/>
    <property type="match status" value="1"/>
</dbReference>
<evidence type="ECO:0000259" key="3">
    <source>
        <dbReference type="Pfam" id="PF01551"/>
    </source>
</evidence>